<dbReference type="GO" id="GO:0016620">
    <property type="term" value="F:oxidoreductase activity, acting on the aldehyde or oxo group of donors, NAD or NADP as acceptor"/>
    <property type="evidence" value="ECO:0007669"/>
    <property type="project" value="InterPro"/>
</dbReference>
<dbReference type="Pfam" id="PF02774">
    <property type="entry name" value="Semialdhyde_dhC"/>
    <property type="match status" value="1"/>
</dbReference>
<reference evidence="3 4" key="1">
    <citation type="submission" date="2018-05" db="EMBL/GenBank/DDBJ databases">
        <title>Genomic Encyclopedia of Type Strains, Phase IV (KMG-IV): sequencing the most valuable type-strain genomes for metagenomic binning, comparative biology and taxonomic classification.</title>
        <authorList>
            <person name="Goeker M."/>
        </authorList>
    </citation>
    <scope>NUCLEOTIDE SEQUENCE [LARGE SCALE GENOMIC DNA]</scope>
    <source>
        <strain evidence="3 4">DSM 29661</strain>
    </source>
</reference>
<dbReference type="InterPro" id="IPR000534">
    <property type="entry name" value="Semialdehyde_DH_NAD-bd"/>
</dbReference>
<dbReference type="GO" id="GO:0046983">
    <property type="term" value="F:protein dimerization activity"/>
    <property type="evidence" value="ECO:0007669"/>
    <property type="project" value="InterPro"/>
</dbReference>
<dbReference type="Proteomes" id="UP000247555">
    <property type="component" value="Unassembled WGS sequence"/>
</dbReference>
<protein>
    <submittedName>
        <fullName evidence="3">Aspartate-semialdehyde dehydrogenase</fullName>
    </submittedName>
</protein>
<proteinExistence type="inferred from homology"/>
<dbReference type="PANTHER" id="PTHR46278">
    <property type="entry name" value="DEHYDROGENASE, PUTATIVE-RELATED"/>
    <property type="match status" value="1"/>
</dbReference>
<evidence type="ECO:0000256" key="1">
    <source>
        <dbReference type="ARBA" id="ARBA00010584"/>
    </source>
</evidence>
<evidence type="ECO:0000313" key="3">
    <source>
        <dbReference type="EMBL" id="PXX77699.1"/>
    </source>
</evidence>
<feature type="domain" description="Semialdehyde dehydrogenase NAD-binding" evidence="2">
    <location>
        <begin position="6"/>
        <end position="118"/>
    </location>
</feature>
<dbReference type="Gene3D" id="3.30.360.10">
    <property type="entry name" value="Dihydrodipicolinate Reductase, domain 2"/>
    <property type="match status" value="1"/>
</dbReference>
<dbReference type="AlphaFoldDB" id="A0A318KIV3"/>
<sequence length="322" mass="33339">MNTPLDIAVVGATGALGRVLLEVLGDSRFPLGRLYPLASERAETEGDTLTFRNRELTVGDAEGFDFSRAQLVLLAVPADCADSLAADACAAGAAVLDFSSAQRNNPALVLAGGQAEGPAPGQRVRCPDGLSLAVASLLEGLTPAGVESVDITALLPAGVHGRAAMDELAGQTTALFNLSETTTQVFDRRLAFNLLPASLDEHQQRSQDVARLLGDAAPTVALNLAVAPVFFGASLSLTLHGSALDEAAVRAAWAANTLIRLDDDSAVLSPADAATRPDLAVAGLHRQGDALCAWAAFDPLRWVALHALRLSARTLASLQQPA</sequence>
<gene>
    <name evidence="3" type="ORF">DFR34_11511</name>
</gene>
<dbReference type="PIRSF" id="PIRSF000148">
    <property type="entry name" value="ASA_dh"/>
    <property type="match status" value="1"/>
</dbReference>
<keyword evidence="4" id="KW-1185">Reference proteome</keyword>
<dbReference type="CDD" id="cd17894">
    <property type="entry name" value="ASADH_USG1_N"/>
    <property type="match status" value="1"/>
</dbReference>
<dbReference type="SMART" id="SM00859">
    <property type="entry name" value="Semialdhyde_dh"/>
    <property type="match status" value="1"/>
</dbReference>
<accession>A0A318KIV3</accession>
<evidence type="ECO:0000259" key="2">
    <source>
        <dbReference type="SMART" id="SM00859"/>
    </source>
</evidence>
<dbReference type="EMBL" id="QJKI01000015">
    <property type="protein sequence ID" value="PXX77699.1"/>
    <property type="molecule type" value="Genomic_DNA"/>
</dbReference>
<dbReference type="SUPFAM" id="SSF55347">
    <property type="entry name" value="Glyceraldehyde-3-phosphate dehydrogenase-like, C-terminal domain"/>
    <property type="match status" value="1"/>
</dbReference>
<name>A0A318KIV3_9NEIS</name>
<organism evidence="3 4">
    <name type="scientific">Rivihabitans pingtungensis</name>
    <dbReference type="NCBI Taxonomy" id="1054498"/>
    <lineage>
        <taxon>Bacteria</taxon>
        <taxon>Pseudomonadati</taxon>
        <taxon>Pseudomonadota</taxon>
        <taxon>Betaproteobacteria</taxon>
        <taxon>Neisseriales</taxon>
        <taxon>Aquaspirillaceae</taxon>
        <taxon>Rivihabitans</taxon>
    </lineage>
</organism>
<dbReference type="PANTHER" id="PTHR46278:SF2">
    <property type="entry name" value="ASPARTATE-SEMIALDEHYDE DEHYDROGENASE"/>
    <property type="match status" value="1"/>
</dbReference>
<dbReference type="SUPFAM" id="SSF51735">
    <property type="entry name" value="NAD(P)-binding Rossmann-fold domains"/>
    <property type="match status" value="1"/>
</dbReference>
<dbReference type="InterPro" id="IPR012280">
    <property type="entry name" value="Semialdhyde_DH_dimer_dom"/>
</dbReference>
<comment type="similarity">
    <text evidence="1">Belongs to the aspartate-semialdehyde dehydrogenase family.</text>
</comment>
<dbReference type="RefSeq" id="WP_110391246.1">
    <property type="nucleotide sequence ID" value="NZ_CALCOA010000079.1"/>
</dbReference>
<dbReference type="GO" id="GO:0051287">
    <property type="term" value="F:NAD binding"/>
    <property type="evidence" value="ECO:0007669"/>
    <property type="project" value="InterPro"/>
</dbReference>
<dbReference type="GO" id="GO:0008652">
    <property type="term" value="P:amino acid biosynthetic process"/>
    <property type="evidence" value="ECO:0007669"/>
    <property type="project" value="InterPro"/>
</dbReference>
<dbReference type="OrthoDB" id="9805684at2"/>
<dbReference type="Gene3D" id="3.40.50.720">
    <property type="entry name" value="NAD(P)-binding Rossmann-like Domain"/>
    <property type="match status" value="1"/>
</dbReference>
<comment type="caution">
    <text evidence="3">The sequence shown here is derived from an EMBL/GenBank/DDBJ whole genome shotgun (WGS) entry which is preliminary data.</text>
</comment>
<dbReference type="InterPro" id="IPR036291">
    <property type="entry name" value="NAD(P)-bd_dom_sf"/>
</dbReference>
<dbReference type="Pfam" id="PF01118">
    <property type="entry name" value="Semialdhyde_dh"/>
    <property type="match status" value="1"/>
</dbReference>
<evidence type="ECO:0000313" key="4">
    <source>
        <dbReference type="Proteomes" id="UP000247555"/>
    </source>
</evidence>